<dbReference type="EMBL" id="FRBR01000005">
    <property type="protein sequence ID" value="SHL72474.1"/>
    <property type="molecule type" value="Genomic_DNA"/>
</dbReference>
<proteinExistence type="predicted"/>
<keyword evidence="3" id="KW-1185">Reference proteome</keyword>
<organism evidence="2 3">
    <name type="scientific">Roseovarius pacificus</name>
    <dbReference type="NCBI Taxonomy" id="337701"/>
    <lineage>
        <taxon>Bacteria</taxon>
        <taxon>Pseudomonadati</taxon>
        <taxon>Pseudomonadota</taxon>
        <taxon>Alphaproteobacteria</taxon>
        <taxon>Rhodobacterales</taxon>
        <taxon>Roseobacteraceae</taxon>
        <taxon>Roseovarius</taxon>
    </lineage>
</organism>
<dbReference type="Proteomes" id="UP000183974">
    <property type="component" value="Unassembled WGS sequence"/>
</dbReference>
<sequence length="31" mass="3133">MPTAKAALTANGLANDAGPAHAPYPALRIEE</sequence>
<evidence type="ECO:0000256" key="1">
    <source>
        <dbReference type="SAM" id="MobiDB-lite"/>
    </source>
</evidence>
<accession>A0A1M7CZ14</accession>
<gene>
    <name evidence="2" type="ORF">SAMN05444398_10544</name>
</gene>
<protein>
    <submittedName>
        <fullName evidence="2">Uncharacterized protein</fullName>
    </submittedName>
</protein>
<name>A0A1M7CZ14_9RHOB</name>
<evidence type="ECO:0000313" key="3">
    <source>
        <dbReference type="Proteomes" id="UP000183974"/>
    </source>
</evidence>
<evidence type="ECO:0000313" key="2">
    <source>
        <dbReference type="EMBL" id="SHL72474.1"/>
    </source>
</evidence>
<dbReference type="AlphaFoldDB" id="A0A1M7CZ14"/>
<feature type="region of interest" description="Disordered" evidence="1">
    <location>
        <begin position="1"/>
        <end position="31"/>
    </location>
</feature>
<reference evidence="2 3" key="1">
    <citation type="submission" date="2016-11" db="EMBL/GenBank/DDBJ databases">
        <authorList>
            <person name="Jaros S."/>
            <person name="Januszkiewicz K."/>
            <person name="Wedrychowicz H."/>
        </authorList>
    </citation>
    <scope>NUCLEOTIDE SEQUENCE [LARGE SCALE GENOMIC DNA]</scope>
    <source>
        <strain evidence="2 3">DSM 29589</strain>
    </source>
</reference>